<dbReference type="PANTHER" id="PTHR31150">
    <property type="entry name" value="EXPRESSED PROTEIN"/>
    <property type="match status" value="1"/>
</dbReference>
<keyword evidence="1" id="KW-0862">Zinc</keyword>
<feature type="region of interest" description="Disordered" evidence="2">
    <location>
        <begin position="187"/>
        <end position="221"/>
    </location>
</feature>
<evidence type="ECO:0000313" key="4">
    <source>
        <dbReference type="EMBL" id="MBX15708.1"/>
    </source>
</evidence>
<accession>A0A2P2LCK8</accession>
<dbReference type="GO" id="GO:0008270">
    <property type="term" value="F:zinc ion binding"/>
    <property type="evidence" value="ECO:0007669"/>
    <property type="project" value="UniProtKB-KW"/>
</dbReference>
<keyword evidence="1" id="KW-0479">Metal-binding</keyword>
<proteinExistence type="predicted"/>
<protein>
    <recommendedName>
        <fullName evidence="3">RING-type domain-containing protein</fullName>
    </recommendedName>
</protein>
<feature type="compositionally biased region" description="Polar residues" evidence="2">
    <location>
        <begin position="69"/>
        <end position="82"/>
    </location>
</feature>
<dbReference type="InterPro" id="IPR001841">
    <property type="entry name" value="Znf_RING"/>
</dbReference>
<dbReference type="InterPro" id="IPR013083">
    <property type="entry name" value="Znf_RING/FYVE/PHD"/>
</dbReference>
<dbReference type="SMART" id="SM00184">
    <property type="entry name" value="RING"/>
    <property type="match status" value="1"/>
</dbReference>
<reference evidence="4" key="1">
    <citation type="submission" date="2018-02" db="EMBL/GenBank/DDBJ databases">
        <title>Rhizophora mucronata_Transcriptome.</title>
        <authorList>
            <person name="Meera S.P."/>
            <person name="Sreeshan A."/>
            <person name="Augustine A."/>
        </authorList>
    </citation>
    <scope>NUCLEOTIDE SEQUENCE</scope>
    <source>
        <tissue evidence="4">Leaf</tissue>
    </source>
</reference>
<dbReference type="AlphaFoldDB" id="A0A2P2LCK8"/>
<dbReference type="PANTHER" id="PTHR31150:SF26">
    <property type="entry name" value="RING-TYPE DOMAIN-CONTAINING PROTEIN"/>
    <property type="match status" value="1"/>
</dbReference>
<organism evidence="4">
    <name type="scientific">Rhizophora mucronata</name>
    <name type="common">Asiatic mangrove</name>
    <dbReference type="NCBI Taxonomy" id="61149"/>
    <lineage>
        <taxon>Eukaryota</taxon>
        <taxon>Viridiplantae</taxon>
        <taxon>Streptophyta</taxon>
        <taxon>Embryophyta</taxon>
        <taxon>Tracheophyta</taxon>
        <taxon>Spermatophyta</taxon>
        <taxon>Magnoliopsida</taxon>
        <taxon>eudicotyledons</taxon>
        <taxon>Gunneridae</taxon>
        <taxon>Pentapetalae</taxon>
        <taxon>rosids</taxon>
        <taxon>fabids</taxon>
        <taxon>Malpighiales</taxon>
        <taxon>Rhizophoraceae</taxon>
        <taxon>Rhizophora</taxon>
    </lineage>
</organism>
<feature type="domain" description="RING-type" evidence="3">
    <location>
        <begin position="273"/>
        <end position="332"/>
    </location>
</feature>
<evidence type="ECO:0000259" key="3">
    <source>
        <dbReference type="PROSITE" id="PS50089"/>
    </source>
</evidence>
<name>A0A2P2LCK8_RHIMU</name>
<dbReference type="Gene3D" id="3.30.40.10">
    <property type="entry name" value="Zinc/RING finger domain, C3HC4 (zinc finger)"/>
    <property type="match status" value="1"/>
</dbReference>
<dbReference type="PROSITE" id="PS50089">
    <property type="entry name" value="ZF_RING_2"/>
    <property type="match status" value="1"/>
</dbReference>
<dbReference type="EMBL" id="GGEC01035226">
    <property type="protein sequence ID" value="MBX15710.1"/>
    <property type="molecule type" value="Transcribed_RNA"/>
</dbReference>
<keyword evidence="1" id="KW-0863">Zinc-finger</keyword>
<evidence type="ECO:0000256" key="2">
    <source>
        <dbReference type="SAM" id="MobiDB-lite"/>
    </source>
</evidence>
<feature type="region of interest" description="Disordered" evidence="2">
    <location>
        <begin position="63"/>
        <end position="82"/>
    </location>
</feature>
<dbReference type="EMBL" id="GGEC01035224">
    <property type="protein sequence ID" value="MBX15708.1"/>
    <property type="molecule type" value="Transcribed_RNA"/>
</dbReference>
<feature type="compositionally biased region" description="Polar residues" evidence="2">
    <location>
        <begin position="187"/>
        <end position="198"/>
    </location>
</feature>
<sequence>MGGACCIAARDRSIVGGPRSEILQRNIRHSPTWSFRWDNRGRVAGEETSISWFPDGMSRNHGPGVKHQSPFTSQDGSSLENFQSSWNKSSVSEGTAEHVTTPASDQFISRNISTGTSLEQVKETTEFHAVSNPSPMNLSVSLPLTSSSSTSSLSSKSCLHPAGSVTQSWLPHHSPGNQLTRQISDTQVSGLKSPNGISVNDERPTVPSWSNDSSRGSYSGPSDGWSMHAFSELMATSHRERWSFDNESLGFHQEKSRSSIRTSDAPYIDLQTCGVCSRLLTEKSLWSTQKLIATNELSVVSVLTCGHVFHAECLETMTPEMDKYDPACPVCTLGEKHIFKLSQKALKVEMDWKAKNKRSRNQALVGDLDGDPDMFDCQKASGHERKGPKMDSSSSMKGSLVMPFLRRHFSFQSKGSRSLTDHTTKKKGFFWTRSMKARGEHQP</sequence>
<evidence type="ECO:0000256" key="1">
    <source>
        <dbReference type="PROSITE-ProRule" id="PRU00175"/>
    </source>
</evidence>
<feature type="compositionally biased region" description="Polar residues" evidence="2">
    <location>
        <begin position="207"/>
        <end position="220"/>
    </location>
</feature>
<dbReference type="SUPFAM" id="SSF57850">
    <property type="entry name" value="RING/U-box"/>
    <property type="match status" value="1"/>
</dbReference>